<accession>A0A916VC76</accession>
<reference evidence="1" key="1">
    <citation type="submission" date="2020-06" db="EMBL/GenBank/DDBJ databases">
        <title>Characterization of fructooligosaccharide metabolism and fructooligosaccharide-degrading enzymes in human commensal butyrate producers.</title>
        <authorList>
            <person name="Tanno H."/>
            <person name="Fujii T."/>
            <person name="Hirano K."/>
            <person name="Maeno S."/>
            <person name="Tonozuka T."/>
            <person name="Sakamoto M."/>
            <person name="Ohkuma M."/>
            <person name="Tochio T."/>
            <person name="Endo A."/>
        </authorList>
    </citation>
    <scope>NUCLEOTIDE SEQUENCE</scope>
    <source>
        <strain evidence="1">JCM 17466</strain>
    </source>
</reference>
<keyword evidence="1" id="KW-0808">Transferase</keyword>
<dbReference type="EMBL" id="BLYI01000014">
    <property type="protein sequence ID" value="GFO84351.1"/>
    <property type="molecule type" value="Genomic_DNA"/>
</dbReference>
<dbReference type="RefSeq" id="WP_201310099.1">
    <property type="nucleotide sequence ID" value="NZ_BLYI01000014.1"/>
</dbReference>
<dbReference type="InterPro" id="IPR027417">
    <property type="entry name" value="P-loop_NTPase"/>
</dbReference>
<keyword evidence="2" id="KW-1185">Reference proteome</keyword>
<dbReference type="GO" id="GO:0016301">
    <property type="term" value="F:kinase activity"/>
    <property type="evidence" value="ECO:0007669"/>
    <property type="project" value="UniProtKB-KW"/>
</dbReference>
<gene>
    <name evidence="1" type="ORF">ANBU17_06980</name>
</gene>
<organism evidence="1 2">
    <name type="scientific">Anaerostipes butyraticus</name>
    <dbReference type="NCBI Taxonomy" id="645466"/>
    <lineage>
        <taxon>Bacteria</taxon>
        <taxon>Bacillati</taxon>
        <taxon>Bacillota</taxon>
        <taxon>Clostridia</taxon>
        <taxon>Lachnospirales</taxon>
        <taxon>Lachnospiraceae</taxon>
        <taxon>Anaerostipes</taxon>
    </lineage>
</organism>
<dbReference type="SUPFAM" id="SSF52540">
    <property type="entry name" value="P-loop containing nucleoside triphosphate hydrolases"/>
    <property type="match status" value="1"/>
</dbReference>
<comment type="caution">
    <text evidence="1">The sequence shown here is derived from an EMBL/GenBank/DDBJ whole genome shotgun (WGS) entry which is preliminary data.</text>
</comment>
<dbReference type="Proteomes" id="UP000613208">
    <property type="component" value="Unassembled WGS sequence"/>
</dbReference>
<evidence type="ECO:0000313" key="2">
    <source>
        <dbReference type="Proteomes" id="UP000613208"/>
    </source>
</evidence>
<proteinExistence type="predicted"/>
<sequence>MKDWGKYQFTVNGFKMEVSYHKRTVQEIFLPLLRRMTHLQKERGERLLVFMAAPPAAGKTTLCQFLEYLSREIPELTEIQAAGLDGFHYHSDYINSHDAVVQGKTVPMKAVKGCPETYDTAKLGEKLCRIKKETILWPVYDRNIHDVVEDAIKLEKEIILLEGNWLLLDEEPWTVFRKKWADDTIFILAEEKMLKERLIQRKEKGGLSREEAEKWYENSDSSNVRRVLKSSVKGNLILEVEEDNDYRPMEDSSACNQEWNRV</sequence>
<protein>
    <submittedName>
        <fullName evidence="1">Nucleoside/nucleotide kinase family protein</fullName>
    </submittedName>
</protein>
<evidence type="ECO:0000313" key="1">
    <source>
        <dbReference type="EMBL" id="GFO84351.1"/>
    </source>
</evidence>
<dbReference type="AlphaFoldDB" id="A0A916VC76"/>
<dbReference type="Gene3D" id="3.40.50.300">
    <property type="entry name" value="P-loop containing nucleotide triphosphate hydrolases"/>
    <property type="match status" value="2"/>
</dbReference>
<dbReference type="NCBIfam" id="NF006745">
    <property type="entry name" value="PRK09270.1-4"/>
    <property type="match status" value="1"/>
</dbReference>
<name>A0A916VC76_9FIRM</name>
<keyword evidence="1" id="KW-0418">Kinase</keyword>